<dbReference type="InterPro" id="IPR019079">
    <property type="entry name" value="Capsule_synth_CapA"/>
</dbReference>
<dbReference type="PANTHER" id="PTHR33393:SF11">
    <property type="entry name" value="POLYGLUTAMINE SYNTHESIS ACCESSORY PROTEIN RV0574C-RELATED"/>
    <property type="match status" value="1"/>
</dbReference>
<evidence type="ECO:0000313" key="5">
    <source>
        <dbReference type="Proteomes" id="UP000236047"/>
    </source>
</evidence>
<reference evidence="5" key="1">
    <citation type="submission" date="2015-09" db="EMBL/GenBank/DDBJ databases">
        <authorList>
            <person name="Graham D.E."/>
            <person name="Mahan K.M."/>
            <person name="Klingeman D.M."/>
            <person name="Fida T."/>
            <person name="Giannone R.J."/>
            <person name="Hettich R.L."/>
            <person name="Parry R.J."/>
            <person name="Spain J.C."/>
        </authorList>
    </citation>
    <scope>NUCLEOTIDE SEQUENCE [LARGE SCALE GENOMIC DNA]</scope>
    <source>
        <strain evidence="5">JCM 4701</strain>
    </source>
</reference>
<dbReference type="PANTHER" id="PTHR33393">
    <property type="entry name" value="POLYGLUTAMINE SYNTHESIS ACCESSORY PROTEIN RV0574C-RELATED"/>
    <property type="match status" value="1"/>
</dbReference>
<evidence type="ECO:0000256" key="2">
    <source>
        <dbReference type="SAM" id="MobiDB-lite"/>
    </source>
</evidence>
<keyword evidence="5" id="KW-1185">Reference proteome</keyword>
<organism evidence="4 5">
    <name type="scientific">Streptomyces noursei</name>
    <name type="common">Streptomyces albulus</name>
    <dbReference type="NCBI Taxonomy" id="1971"/>
    <lineage>
        <taxon>Bacteria</taxon>
        <taxon>Bacillati</taxon>
        <taxon>Actinomycetota</taxon>
        <taxon>Actinomycetes</taxon>
        <taxon>Kitasatosporales</taxon>
        <taxon>Streptomycetaceae</taxon>
        <taxon>Streptomyces</taxon>
    </lineage>
</organism>
<evidence type="ECO:0000259" key="3">
    <source>
        <dbReference type="SMART" id="SM00854"/>
    </source>
</evidence>
<dbReference type="Proteomes" id="UP000236047">
    <property type="component" value="Unassembled WGS sequence"/>
</dbReference>
<dbReference type="SUPFAM" id="SSF56300">
    <property type="entry name" value="Metallo-dependent phosphatases"/>
    <property type="match status" value="1"/>
</dbReference>
<evidence type="ECO:0000256" key="1">
    <source>
        <dbReference type="ARBA" id="ARBA00005662"/>
    </source>
</evidence>
<proteinExistence type="inferred from homology"/>
<evidence type="ECO:0000313" key="4">
    <source>
        <dbReference type="EMBL" id="PNE41129.1"/>
    </source>
</evidence>
<feature type="region of interest" description="Disordered" evidence="2">
    <location>
        <begin position="371"/>
        <end position="402"/>
    </location>
</feature>
<gene>
    <name evidence="4" type="ORF">AOB60_10470</name>
</gene>
<dbReference type="Gene3D" id="3.60.21.10">
    <property type="match status" value="1"/>
</dbReference>
<accession>A0A2N8PJC7</accession>
<feature type="domain" description="Capsule synthesis protein CapA" evidence="3">
    <location>
        <begin position="4"/>
        <end position="264"/>
    </location>
</feature>
<dbReference type="AlphaFoldDB" id="A0A2N8PJC7"/>
<dbReference type="InterPro" id="IPR052169">
    <property type="entry name" value="CW_Biosynth-Accessory"/>
</dbReference>
<comment type="similarity">
    <text evidence="1">Belongs to the CapA family.</text>
</comment>
<sequence>MTVSLFAVGDVFIDRENPETAFETAGGFLNTGDVVFGNCEGVFSDTWERAPSSGSPVVAPGRNAKPLADAGFHVMSLANNHSVDGGHQALLNTRDTLRGLGIATTGAGATIDEARTPAIVERDGLRIAFLAYSSVFPHGYEARAGVPGLAPLRAHTRYTPWEINEWNPGLLPRVTTENFPEDVAAFTRDVRAVRTQADIVVISFHWGDFTRPFVLTDNERRLARLAVDAGADVVLGHHHHMLRGIEFYKGKPVFYGLGHYVFDLPNLPQRLAKDGYLSAARPQDERELGRRFGEFRIRPQEEYPLLPFHPDARMTGVAVVRLDTHGVLAAGFCPAVIDTRNEPVPVSPRSEAGRRVTAYLTECCTQEQLPTRFTPPLEGSGLPADSIQALPASESEQFEEQA</sequence>
<dbReference type="SMART" id="SM00854">
    <property type="entry name" value="PGA_cap"/>
    <property type="match status" value="1"/>
</dbReference>
<dbReference type="CDD" id="cd07381">
    <property type="entry name" value="MPP_CapA"/>
    <property type="match status" value="1"/>
</dbReference>
<dbReference type="InterPro" id="IPR029052">
    <property type="entry name" value="Metallo-depent_PP-like"/>
</dbReference>
<comment type="caution">
    <text evidence="4">The sequence shown here is derived from an EMBL/GenBank/DDBJ whole genome shotgun (WGS) entry which is preliminary data.</text>
</comment>
<dbReference type="Pfam" id="PF09587">
    <property type="entry name" value="PGA_cap"/>
    <property type="match status" value="1"/>
</dbReference>
<name>A0A2N8PJC7_STRNR</name>
<dbReference type="EMBL" id="LJSN01000002">
    <property type="protein sequence ID" value="PNE41129.1"/>
    <property type="molecule type" value="Genomic_DNA"/>
</dbReference>
<protein>
    <submittedName>
        <fullName evidence="4">Capsule biosynthesis protein CapA</fullName>
    </submittedName>
</protein>
<dbReference type="RefSeq" id="WP_073448260.1">
    <property type="nucleotide sequence ID" value="NZ_LJSN01000002.1"/>
</dbReference>